<dbReference type="EMBL" id="JAAAIN010003083">
    <property type="protein sequence ID" value="KAG0287887.1"/>
    <property type="molecule type" value="Genomic_DNA"/>
</dbReference>
<accession>A0A9P6UFD9</accession>
<evidence type="ECO:0000313" key="2">
    <source>
        <dbReference type="Proteomes" id="UP000823405"/>
    </source>
</evidence>
<organism evidence="1 2">
    <name type="scientific">Linnemannia gamsii</name>
    <dbReference type="NCBI Taxonomy" id="64522"/>
    <lineage>
        <taxon>Eukaryota</taxon>
        <taxon>Fungi</taxon>
        <taxon>Fungi incertae sedis</taxon>
        <taxon>Mucoromycota</taxon>
        <taxon>Mortierellomycotina</taxon>
        <taxon>Mortierellomycetes</taxon>
        <taxon>Mortierellales</taxon>
        <taxon>Mortierellaceae</taxon>
        <taxon>Linnemannia</taxon>
    </lineage>
</organism>
<dbReference type="OrthoDB" id="2445044at2759"/>
<comment type="caution">
    <text evidence="1">The sequence shown here is derived from an EMBL/GenBank/DDBJ whole genome shotgun (WGS) entry which is preliminary data.</text>
</comment>
<protein>
    <submittedName>
        <fullName evidence="1">Uncharacterized protein</fullName>
    </submittedName>
</protein>
<sequence length="58" mass="6296">MSGGCTSSSAAKYLYKYVYKGHNRATIVVRQAAQDGAQAGDLPVPEVDKIIDFIDGRY</sequence>
<dbReference type="Proteomes" id="UP000823405">
    <property type="component" value="Unassembled WGS sequence"/>
</dbReference>
<dbReference type="AlphaFoldDB" id="A0A9P6UFD9"/>
<keyword evidence="2" id="KW-1185">Reference proteome</keyword>
<feature type="non-terminal residue" evidence="1">
    <location>
        <position position="58"/>
    </location>
</feature>
<name>A0A9P6UFD9_9FUNG</name>
<reference evidence="1" key="1">
    <citation type="journal article" date="2020" name="Fungal Divers.">
        <title>Resolving the Mortierellaceae phylogeny through synthesis of multi-gene phylogenetics and phylogenomics.</title>
        <authorList>
            <person name="Vandepol N."/>
            <person name="Liber J."/>
            <person name="Desiro A."/>
            <person name="Na H."/>
            <person name="Kennedy M."/>
            <person name="Barry K."/>
            <person name="Grigoriev I.V."/>
            <person name="Miller A.N."/>
            <person name="O'Donnell K."/>
            <person name="Stajich J.E."/>
            <person name="Bonito G."/>
        </authorList>
    </citation>
    <scope>NUCLEOTIDE SEQUENCE</scope>
    <source>
        <strain evidence="1">NVP60</strain>
    </source>
</reference>
<evidence type="ECO:0000313" key="1">
    <source>
        <dbReference type="EMBL" id="KAG0287887.1"/>
    </source>
</evidence>
<gene>
    <name evidence="1" type="ORF">BGZ97_006966</name>
</gene>
<proteinExistence type="predicted"/>